<dbReference type="EMBL" id="NNAY01002719">
    <property type="protein sequence ID" value="OXU20695.1"/>
    <property type="molecule type" value="Genomic_DNA"/>
</dbReference>
<accession>A0A232EQQ8</accession>
<protein>
    <submittedName>
        <fullName evidence="2">Uncharacterized protein</fullName>
    </submittedName>
</protein>
<feature type="compositionally biased region" description="Acidic residues" evidence="1">
    <location>
        <begin position="169"/>
        <end position="185"/>
    </location>
</feature>
<gene>
    <name evidence="2" type="ORF">TSAR_011169</name>
</gene>
<evidence type="ECO:0000313" key="2">
    <source>
        <dbReference type="EMBL" id="OXU20695.1"/>
    </source>
</evidence>
<evidence type="ECO:0000313" key="3">
    <source>
        <dbReference type="Proteomes" id="UP000215335"/>
    </source>
</evidence>
<organism evidence="2 3">
    <name type="scientific">Trichomalopsis sarcophagae</name>
    <dbReference type="NCBI Taxonomy" id="543379"/>
    <lineage>
        <taxon>Eukaryota</taxon>
        <taxon>Metazoa</taxon>
        <taxon>Ecdysozoa</taxon>
        <taxon>Arthropoda</taxon>
        <taxon>Hexapoda</taxon>
        <taxon>Insecta</taxon>
        <taxon>Pterygota</taxon>
        <taxon>Neoptera</taxon>
        <taxon>Endopterygota</taxon>
        <taxon>Hymenoptera</taxon>
        <taxon>Apocrita</taxon>
        <taxon>Proctotrupomorpha</taxon>
        <taxon>Chalcidoidea</taxon>
        <taxon>Pteromalidae</taxon>
        <taxon>Pteromalinae</taxon>
        <taxon>Trichomalopsis</taxon>
    </lineage>
</organism>
<comment type="caution">
    <text evidence="2">The sequence shown here is derived from an EMBL/GenBank/DDBJ whole genome shotgun (WGS) entry which is preliminary data.</text>
</comment>
<feature type="compositionally biased region" description="Pro residues" evidence="1">
    <location>
        <begin position="133"/>
        <end position="149"/>
    </location>
</feature>
<reference evidence="2 3" key="1">
    <citation type="journal article" date="2017" name="Curr. Biol.">
        <title>The Evolution of Venom by Co-option of Single-Copy Genes.</title>
        <authorList>
            <person name="Martinson E.O."/>
            <person name="Mrinalini"/>
            <person name="Kelkar Y.D."/>
            <person name="Chang C.H."/>
            <person name="Werren J.H."/>
        </authorList>
    </citation>
    <scope>NUCLEOTIDE SEQUENCE [LARGE SCALE GENOMIC DNA]</scope>
    <source>
        <strain evidence="2 3">Alberta</strain>
        <tissue evidence="2">Whole body</tissue>
    </source>
</reference>
<name>A0A232EQQ8_9HYME</name>
<feature type="region of interest" description="Disordered" evidence="1">
    <location>
        <begin position="111"/>
        <end position="199"/>
    </location>
</feature>
<keyword evidence="3" id="KW-1185">Reference proteome</keyword>
<dbReference type="Proteomes" id="UP000215335">
    <property type="component" value="Unassembled WGS sequence"/>
</dbReference>
<feature type="compositionally biased region" description="Low complexity" evidence="1">
    <location>
        <begin position="186"/>
        <end position="199"/>
    </location>
</feature>
<sequence>MRDGKQRRDEWDLDKMAAKNKSYFFFTYIYPNFRCFIYSQTASFDLTFAQQQLNSNPTLCNQPLPPSLNNLFRDNGVNDLAWRQAIGPYGRFGLGWKMPDPWSRVPQEYPVPDPSTGMFDPSRRSSCGQSPGIQPPPPIIPPIRPPNWPYYPWNSPVCQQTPARIDQQQDLDDNDDDDDADEEDVNINSNTNTNSNVKG</sequence>
<dbReference type="AlphaFoldDB" id="A0A232EQQ8"/>
<evidence type="ECO:0000256" key="1">
    <source>
        <dbReference type="SAM" id="MobiDB-lite"/>
    </source>
</evidence>
<proteinExistence type="predicted"/>